<accession>X0U2X9</accession>
<sequence length="131" mass="14842">MVNKKKIREEFEGIFESGNENAIKLMLDKFPWLLDEVSNKMEGAIGEQQQIIAALGVMEDELGGPVPLDEIVFSLRIDFNIRKTEDEVHNILTSTEELKLAKKDSNGWTLTVEGEKVCDDYLNKTLGEIEL</sequence>
<evidence type="ECO:0000313" key="1">
    <source>
        <dbReference type="EMBL" id="GAG00129.1"/>
    </source>
</evidence>
<name>X0U2X9_9ZZZZ</name>
<proteinExistence type="predicted"/>
<reference evidence="1" key="1">
    <citation type="journal article" date="2014" name="Front. Microbiol.">
        <title>High frequency of phylogenetically diverse reductive dehalogenase-homologous genes in deep subseafloor sedimentary metagenomes.</title>
        <authorList>
            <person name="Kawai M."/>
            <person name="Futagami T."/>
            <person name="Toyoda A."/>
            <person name="Takaki Y."/>
            <person name="Nishi S."/>
            <person name="Hori S."/>
            <person name="Arai W."/>
            <person name="Tsubouchi T."/>
            <person name="Morono Y."/>
            <person name="Uchiyama I."/>
            <person name="Ito T."/>
            <person name="Fujiyama A."/>
            <person name="Inagaki F."/>
            <person name="Takami H."/>
        </authorList>
    </citation>
    <scope>NUCLEOTIDE SEQUENCE</scope>
    <source>
        <strain evidence="1">Expedition CK06-06</strain>
    </source>
</reference>
<dbReference type="EMBL" id="BARS01027643">
    <property type="protein sequence ID" value="GAG00129.1"/>
    <property type="molecule type" value="Genomic_DNA"/>
</dbReference>
<protein>
    <submittedName>
        <fullName evidence="1">Uncharacterized protein</fullName>
    </submittedName>
</protein>
<comment type="caution">
    <text evidence="1">The sequence shown here is derived from an EMBL/GenBank/DDBJ whole genome shotgun (WGS) entry which is preliminary data.</text>
</comment>
<organism evidence="1">
    <name type="scientific">marine sediment metagenome</name>
    <dbReference type="NCBI Taxonomy" id="412755"/>
    <lineage>
        <taxon>unclassified sequences</taxon>
        <taxon>metagenomes</taxon>
        <taxon>ecological metagenomes</taxon>
    </lineage>
</organism>
<dbReference type="AlphaFoldDB" id="X0U2X9"/>
<gene>
    <name evidence="1" type="ORF">S01H1_43395</name>
</gene>